<gene>
    <name evidence="2" type="primary">traC</name>
    <name evidence="2" type="ORF">LMKDKBCB_00086</name>
</gene>
<dbReference type="GO" id="GO:0016779">
    <property type="term" value="F:nucleotidyltransferase activity"/>
    <property type="evidence" value="ECO:0007669"/>
    <property type="project" value="UniProtKB-KW"/>
</dbReference>
<accession>A0A5K1J398</accession>
<keyword evidence="2" id="KW-0808">Transferase</keyword>
<evidence type="ECO:0000313" key="3">
    <source>
        <dbReference type="Proteomes" id="UP000330807"/>
    </source>
</evidence>
<evidence type="ECO:0000259" key="1">
    <source>
        <dbReference type="Pfam" id="PF18974"/>
    </source>
</evidence>
<dbReference type="Proteomes" id="UP000330807">
    <property type="component" value="Unassembled WGS sequence"/>
</dbReference>
<proteinExistence type="predicted"/>
<dbReference type="RefSeq" id="WP_156063552.1">
    <property type="nucleotide sequence ID" value="NZ_CABWIH010000038.1"/>
</dbReference>
<organism evidence="2 3">
    <name type="scientific">Collinsella aerofaciens</name>
    <dbReference type="NCBI Taxonomy" id="74426"/>
    <lineage>
        <taxon>Bacteria</taxon>
        <taxon>Bacillati</taxon>
        <taxon>Actinomycetota</taxon>
        <taxon>Coriobacteriia</taxon>
        <taxon>Coriobacteriales</taxon>
        <taxon>Coriobacteriaceae</taxon>
        <taxon>Collinsella</taxon>
    </lineage>
</organism>
<dbReference type="EC" id="2.7.7.-" evidence="2"/>
<dbReference type="EMBL" id="CABWIH010000038">
    <property type="protein sequence ID" value="VWL96655.1"/>
    <property type="molecule type" value="Genomic_DNA"/>
</dbReference>
<dbReference type="AlphaFoldDB" id="A0A5K1J398"/>
<protein>
    <submittedName>
        <fullName evidence="2">DNA primase TraC</fullName>
        <ecNumber evidence="2">2.7.7.-</ecNumber>
    </submittedName>
</protein>
<sequence length="232" mass="25454">MRTELDVPFSHKDEAKALGAKWDRVKKIWYVPDGVNPEPFAAWLPGVDRSDPSAPYIYLVLGKRECWKCHKQTAVAAFGIPYWAAEDSGSKAAPSAAPTMDDAGHIAIDTARANAVAIVPALGCVPAEIRDYLRERCGYKPVTSRTTKTVSLASTCIGCGVLQGSHYLFEEPTSPFALTAINKLPALEFVRVEVAGVYGIPDAQDNFDQALFTWARDHHTQFHKTLCEGIYL</sequence>
<reference evidence="2 3" key="1">
    <citation type="submission" date="2019-10" db="EMBL/GenBank/DDBJ databases">
        <authorList>
            <person name="Wolf R A."/>
        </authorList>
    </citation>
    <scope>NUCLEOTIDE SEQUENCE [LARGE SCALE GENOMIC DNA]</scope>
    <source>
        <strain evidence="2">Collinsella_aerofaciens_AK_138A</strain>
    </source>
</reference>
<keyword evidence="2" id="KW-0548">Nucleotidyltransferase</keyword>
<name>A0A5K1J398_9ACTN</name>
<dbReference type="InterPro" id="IPR043764">
    <property type="entry name" value="DUF5710"/>
</dbReference>
<dbReference type="Pfam" id="PF18974">
    <property type="entry name" value="DUF5710"/>
    <property type="match status" value="1"/>
</dbReference>
<evidence type="ECO:0000313" key="2">
    <source>
        <dbReference type="EMBL" id="VWL96655.1"/>
    </source>
</evidence>
<feature type="domain" description="DUF5710" evidence="1">
    <location>
        <begin position="2"/>
        <end position="45"/>
    </location>
</feature>